<evidence type="ECO:0000256" key="2">
    <source>
        <dbReference type="ARBA" id="ARBA00022500"/>
    </source>
</evidence>
<name>A0A674GCB1_TAEGU</name>
<dbReference type="GO" id="GO:0048020">
    <property type="term" value="F:CCR chemokine receptor binding"/>
    <property type="evidence" value="ECO:0007669"/>
    <property type="project" value="TreeGrafter"/>
</dbReference>
<dbReference type="GO" id="GO:0006954">
    <property type="term" value="P:inflammatory response"/>
    <property type="evidence" value="ECO:0007669"/>
    <property type="project" value="TreeGrafter"/>
</dbReference>
<keyword evidence="3" id="KW-0202">Cytokine</keyword>
<dbReference type="FunFam" id="2.40.50.40:FF:000002">
    <property type="entry name" value="C-C motif chemokine"/>
    <property type="match status" value="1"/>
</dbReference>
<evidence type="ECO:0000313" key="7">
    <source>
        <dbReference type="Ensembl" id="ENSTGUP00000020008.1"/>
    </source>
</evidence>
<dbReference type="GO" id="GO:0061844">
    <property type="term" value="P:antimicrobial humoral immune response mediated by antimicrobial peptide"/>
    <property type="evidence" value="ECO:0007669"/>
    <property type="project" value="TreeGrafter"/>
</dbReference>
<protein>
    <submittedName>
        <fullName evidence="7">C-C motif chemokine 3-like</fullName>
    </submittedName>
</protein>
<dbReference type="InterPro" id="IPR039809">
    <property type="entry name" value="Chemokine_b/g/d"/>
</dbReference>
<evidence type="ECO:0000256" key="5">
    <source>
        <dbReference type="SAM" id="MobiDB-lite"/>
    </source>
</evidence>
<gene>
    <name evidence="7" type="primary">LOC100229516</name>
</gene>
<keyword evidence="2" id="KW-0145">Chemotaxis</keyword>
<dbReference type="PANTHER" id="PTHR12015:SF103">
    <property type="entry name" value="C-C MOTIF CHEMOKINE 4-RELATED"/>
    <property type="match status" value="1"/>
</dbReference>
<dbReference type="Gene3D" id="2.40.50.40">
    <property type="match status" value="1"/>
</dbReference>
<proteinExistence type="inferred from homology"/>
<dbReference type="GO" id="GO:0030335">
    <property type="term" value="P:positive regulation of cell migration"/>
    <property type="evidence" value="ECO:0007669"/>
    <property type="project" value="TreeGrafter"/>
</dbReference>
<evidence type="ECO:0000256" key="1">
    <source>
        <dbReference type="ARBA" id="ARBA00010868"/>
    </source>
</evidence>
<dbReference type="GO" id="GO:0070098">
    <property type="term" value="P:chemokine-mediated signaling pathway"/>
    <property type="evidence" value="ECO:0007669"/>
    <property type="project" value="TreeGrafter"/>
</dbReference>
<dbReference type="SUPFAM" id="SSF54117">
    <property type="entry name" value="Interleukin 8-like chemokines"/>
    <property type="match status" value="1"/>
</dbReference>
<keyword evidence="8" id="KW-1185">Reference proteome</keyword>
<dbReference type="GO" id="GO:0048245">
    <property type="term" value="P:eosinophil chemotaxis"/>
    <property type="evidence" value="ECO:0007669"/>
    <property type="project" value="TreeGrafter"/>
</dbReference>
<feature type="region of interest" description="Disordered" evidence="5">
    <location>
        <begin position="1"/>
        <end position="63"/>
    </location>
</feature>
<dbReference type="Pfam" id="PF00048">
    <property type="entry name" value="IL8"/>
    <property type="match status" value="1"/>
</dbReference>
<dbReference type="InterPro" id="IPR036048">
    <property type="entry name" value="Interleukin_8-like_sf"/>
</dbReference>
<evidence type="ECO:0000256" key="4">
    <source>
        <dbReference type="ARBA" id="ARBA00022729"/>
    </source>
</evidence>
<dbReference type="InParanoid" id="A0A674GCB1"/>
<dbReference type="PANTHER" id="PTHR12015">
    <property type="entry name" value="SMALL INDUCIBLE CYTOKINE A"/>
    <property type="match status" value="1"/>
</dbReference>
<dbReference type="InterPro" id="IPR001811">
    <property type="entry name" value="Chemokine_IL8-like_dom"/>
</dbReference>
<sequence>MVGSPSPGESPIPTVRPSCPWRRLGADGIPSAGTKPQRWRFSGAVPRGHSTGDGKPPGSHRQSLCRSVGSHWAHLSSLTEDKTMCCFSYISRRIPRSVISSAYITSNTCSMPAVVLITRQGKKICADPKADWVQKHLKHLERLEH</sequence>
<organism evidence="7 8">
    <name type="scientific">Taeniopygia guttata</name>
    <name type="common">Zebra finch</name>
    <name type="synonym">Poephila guttata</name>
    <dbReference type="NCBI Taxonomy" id="59729"/>
    <lineage>
        <taxon>Eukaryota</taxon>
        <taxon>Metazoa</taxon>
        <taxon>Chordata</taxon>
        <taxon>Craniata</taxon>
        <taxon>Vertebrata</taxon>
        <taxon>Euteleostomi</taxon>
        <taxon>Archelosauria</taxon>
        <taxon>Archosauria</taxon>
        <taxon>Dinosauria</taxon>
        <taxon>Saurischia</taxon>
        <taxon>Theropoda</taxon>
        <taxon>Coelurosauria</taxon>
        <taxon>Aves</taxon>
        <taxon>Neognathae</taxon>
        <taxon>Neoaves</taxon>
        <taxon>Telluraves</taxon>
        <taxon>Australaves</taxon>
        <taxon>Passeriformes</taxon>
        <taxon>Passeroidea</taxon>
        <taxon>Estrildidae</taxon>
        <taxon>Estrildinae</taxon>
        <taxon>Taeniopygia</taxon>
    </lineage>
</organism>
<dbReference type="GO" id="GO:0008009">
    <property type="term" value="F:chemokine activity"/>
    <property type="evidence" value="ECO:0007669"/>
    <property type="project" value="InterPro"/>
</dbReference>
<dbReference type="GeneTree" id="ENSGT01100000263482"/>
<reference evidence="7" key="3">
    <citation type="submission" date="2025-09" db="UniProtKB">
        <authorList>
            <consortium name="Ensembl"/>
        </authorList>
    </citation>
    <scope>IDENTIFICATION</scope>
</reference>
<comment type="similarity">
    <text evidence="1">Belongs to the intercrine beta (chemokine CC) family.</text>
</comment>
<evidence type="ECO:0000313" key="8">
    <source>
        <dbReference type="Proteomes" id="UP000007754"/>
    </source>
</evidence>
<reference evidence="7" key="2">
    <citation type="submission" date="2025-08" db="UniProtKB">
        <authorList>
            <consortium name="Ensembl"/>
        </authorList>
    </citation>
    <scope>IDENTIFICATION</scope>
</reference>
<dbReference type="Ensembl" id="ENSTGUT00000020188.1">
    <property type="protein sequence ID" value="ENSTGUP00000020008.1"/>
    <property type="gene ID" value="ENSTGUG00000010325.2"/>
</dbReference>
<evidence type="ECO:0000256" key="3">
    <source>
        <dbReference type="ARBA" id="ARBA00022514"/>
    </source>
</evidence>
<dbReference type="AlphaFoldDB" id="A0A674GCB1"/>
<dbReference type="CDD" id="cd00272">
    <property type="entry name" value="Chemokine_CC"/>
    <property type="match status" value="1"/>
</dbReference>
<dbReference type="SMART" id="SM00199">
    <property type="entry name" value="SCY"/>
    <property type="match status" value="1"/>
</dbReference>
<keyword evidence="4" id="KW-0732">Signal</keyword>
<feature type="domain" description="Chemokine interleukin-8-like" evidence="6">
    <location>
        <begin position="82"/>
        <end position="140"/>
    </location>
</feature>
<dbReference type="Proteomes" id="UP000007754">
    <property type="component" value="Chromosome 4"/>
</dbReference>
<dbReference type="GO" id="GO:0005615">
    <property type="term" value="C:extracellular space"/>
    <property type="evidence" value="ECO:0007669"/>
    <property type="project" value="UniProtKB-KW"/>
</dbReference>
<evidence type="ECO:0000259" key="6">
    <source>
        <dbReference type="SMART" id="SM00199"/>
    </source>
</evidence>
<reference evidence="7 8" key="1">
    <citation type="journal article" date="2010" name="Nature">
        <title>The genome of a songbird.</title>
        <authorList>
            <person name="Warren W.C."/>
            <person name="Clayton D.F."/>
            <person name="Ellegren H."/>
            <person name="Arnold A.P."/>
            <person name="Hillier L.W."/>
            <person name="Kunstner A."/>
            <person name="Searle S."/>
            <person name="White S."/>
            <person name="Vilella A.J."/>
            <person name="Fairley S."/>
            <person name="Heger A."/>
            <person name="Kong L."/>
            <person name="Ponting C.P."/>
            <person name="Jarvis E.D."/>
            <person name="Mello C.V."/>
            <person name="Minx P."/>
            <person name="Lovell P."/>
            <person name="Velho T.A."/>
            <person name="Ferris M."/>
            <person name="Balakrishnan C.N."/>
            <person name="Sinha S."/>
            <person name="Blatti C."/>
            <person name="London S.E."/>
            <person name="Li Y."/>
            <person name="Lin Y.C."/>
            <person name="George J."/>
            <person name="Sweedler J."/>
            <person name="Southey B."/>
            <person name="Gunaratne P."/>
            <person name="Watson M."/>
            <person name="Nam K."/>
            <person name="Backstrom N."/>
            <person name="Smeds L."/>
            <person name="Nabholz B."/>
            <person name="Itoh Y."/>
            <person name="Whitney O."/>
            <person name="Pfenning A.R."/>
            <person name="Howard J."/>
            <person name="Volker M."/>
            <person name="Skinner B.M."/>
            <person name="Griffin D.K."/>
            <person name="Ye L."/>
            <person name="McLaren W.M."/>
            <person name="Flicek P."/>
            <person name="Quesada V."/>
            <person name="Velasco G."/>
            <person name="Lopez-Otin C."/>
            <person name="Puente X.S."/>
            <person name="Olender T."/>
            <person name="Lancet D."/>
            <person name="Smit A.F."/>
            <person name="Hubley R."/>
            <person name="Konkel M.K."/>
            <person name="Walker J.A."/>
            <person name="Batzer M.A."/>
            <person name="Gu W."/>
            <person name="Pollock D.D."/>
            <person name="Chen L."/>
            <person name="Cheng Z."/>
            <person name="Eichler E.E."/>
            <person name="Stapley J."/>
            <person name="Slate J."/>
            <person name="Ekblom R."/>
            <person name="Birkhead T."/>
            <person name="Burke T."/>
            <person name="Burt D."/>
            <person name="Scharff C."/>
            <person name="Adam I."/>
            <person name="Richard H."/>
            <person name="Sultan M."/>
            <person name="Soldatov A."/>
            <person name="Lehrach H."/>
            <person name="Edwards S.V."/>
            <person name="Yang S.P."/>
            <person name="Li X."/>
            <person name="Graves T."/>
            <person name="Fulton L."/>
            <person name="Nelson J."/>
            <person name="Chinwalla A."/>
            <person name="Hou S."/>
            <person name="Mardis E.R."/>
            <person name="Wilson R.K."/>
        </authorList>
    </citation>
    <scope>NUCLEOTIDE SEQUENCE [LARGE SCALE GENOMIC DNA]</scope>
</reference>
<accession>A0A674GCB1</accession>